<accession>A0AAE4YFY3</accession>
<evidence type="ECO:0000313" key="2">
    <source>
        <dbReference type="Proteomes" id="UP001193501"/>
    </source>
</evidence>
<dbReference type="EMBL" id="JAABNR010000019">
    <property type="protein sequence ID" value="NBZ89215.1"/>
    <property type="molecule type" value="Genomic_DNA"/>
</dbReference>
<keyword evidence="2" id="KW-1185">Reference proteome</keyword>
<organism evidence="1 2">
    <name type="scientific">Stagnihabitans tardus</name>
    <dbReference type="NCBI Taxonomy" id="2699202"/>
    <lineage>
        <taxon>Bacteria</taxon>
        <taxon>Pseudomonadati</taxon>
        <taxon>Pseudomonadota</taxon>
        <taxon>Alphaproteobacteria</taxon>
        <taxon>Rhodobacterales</taxon>
        <taxon>Paracoccaceae</taxon>
        <taxon>Stagnihabitans</taxon>
    </lineage>
</organism>
<sequence length="225" mass="24733">MAYPVDCAILLCLAGGFPASIECAHARAVMIARITPWPIEPPLQIWNCPMRIEYRRPMNRRGKATPVLQEVSLPLPRGSTPEGWGVPLPVQSTAISGAWSSSVEPATGFSVDKTGAALPDLIPVQDRADVDISDPSYDFVRSIRVTNIEYSQRRNHDGDCNSSTYVRLGLYGAQGDYIWKRGTSGDIPAVSGFAPRDFCGEYSFKSVVIQWRDSAGKSDFEEVTY</sequence>
<gene>
    <name evidence="1" type="ORF">GV832_16620</name>
</gene>
<proteinExistence type="predicted"/>
<protein>
    <submittedName>
        <fullName evidence="1">Uncharacterized protein</fullName>
    </submittedName>
</protein>
<dbReference type="Proteomes" id="UP001193501">
    <property type="component" value="Unassembled WGS sequence"/>
</dbReference>
<comment type="caution">
    <text evidence="1">The sequence shown here is derived from an EMBL/GenBank/DDBJ whole genome shotgun (WGS) entry which is preliminary data.</text>
</comment>
<name>A0AAE4YFY3_9RHOB</name>
<dbReference type="AlphaFoldDB" id="A0AAE4YFY3"/>
<evidence type="ECO:0000313" key="1">
    <source>
        <dbReference type="EMBL" id="NBZ89215.1"/>
    </source>
</evidence>
<reference evidence="1" key="1">
    <citation type="submission" date="2020-01" db="EMBL/GenBank/DDBJ databases">
        <authorList>
            <person name="Chen W.-M."/>
        </authorList>
    </citation>
    <scope>NUCLEOTIDE SEQUENCE</scope>
    <source>
        <strain evidence="1">CYK-10</strain>
    </source>
</reference>